<evidence type="ECO:0000259" key="9">
    <source>
        <dbReference type="Pfam" id="PF07885"/>
    </source>
</evidence>
<dbReference type="EMBL" id="WUTW01000001">
    <property type="protein sequence ID" value="MXQ63276.1"/>
    <property type="molecule type" value="Genomic_DNA"/>
</dbReference>
<evidence type="ECO:0000256" key="7">
    <source>
        <dbReference type="ARBA" id="ARBA00023303"/>
    </source>
</evidence>
<feature type="transmembrane region" description="Helical" evidence="8">
    <location>
        <begin position="133"/>
        <end position="154"/>
    </location>
</feature>
<sequence>MSVVAEIRAWARALAGCAAVVGVYWIVPLHVGELRGGHGLARVAGTLVGLGLLTYLVAVQGRRALRARRIGERLALLATVVTAVAVLFASRYYTLAGQFHGISTRLDAFYFAVATLTTVGYGDIVPTGQAARAVVTVQMAFDLIVIASVLTLVLSSARPGDDTPTS</sequence>
<protein>
    <submittedName>
        <fullName evidence="10">Two pore domain potassium channel family protein</fullName>
    </submittedName>
</protein>
<evidence type="ECO:0000256" key="4">
    <source>
        <dbReference type="ARBA" id="ARBA00022989"/>
    </source>
</evidence>
<dbReference type="InterPro" id="IPR028325">
    <property type="entry name" value="VG_K_chnl"/>
</dbReference>
<keyword evidence="11" id="KW-1185">Reference proteome</keyword>
<dbReference type="GO" id="GO:0001508">
    <property type="term" value="P:action potential"/>
    <property type="evidence" value="ECO:0007669"/>
    <property type="project" value="TreeGrafter"/>
</dbReference>
<keyword evidence="3 8" id="KW-0812">Transmembrane</keyword>
<accession>A0A6I4W4Z7</accession>
<keyword evidence="4 8" id="KW-1133">Transmembrane helix</keyword>
<dbReference type="Pfam" id="PF07885">
    <property type="entry name" value="Ion_trans_2"/>
    <property type="match status" value="1"/>
</dbReference>
<organism evidence="10 11">
    <name type="scientific">Actinomadura rayongensis</name>
    <dbReference type="NCBI Taxonomy" id="1429076"/>
    <lineage>
        <taxon>Bacteria</taxon>
        <taxon>Bacillati</taxon>
        <taxon>Actinomycetota</taxon>
        <taxon>Actinomycetes</taxon>
        <taxon>Streptosporangiales</taxon>
        <taxon>Thermomonosporaceae</taxon>
        <taxon>Actinomadura</taxon>
    </lineage>
</organism>
<evidence type="ECO:0000256" key="6">
    <source>
        <dbReference type="ARBA" id="ARBA00023136"/>
    </source>
</evidence>
<comment type="caution">
    <text evidence="10">The sequence shown here is derived from an EMBL/GenBank/DDBJ whole genome shotgun (WGS) entry which is preliminary data.</text>
</comment>
<dbReference type="PANTHER" id="PTHR11537">
    <property type="entry name" value="VOLTAGE-GATED POTASSIUM CHANNEL"/>
    <property type="match status" value="1"/>
</dbReference>
<keyword evidence="6 8" id="KW-0472">Membrane</keyword>
<comment type="subcellular location">
    <subcellularLocation>
        <location evidence="1">Membrane</location>
        <topology evidence="1">Multi-pass membrane protein</topology>
    </subcellularLocation>
</comment>
<evidence type="ECO:0000256" key="1">
    <source>
        <dbReference type="ARBA" id="ARBA00004141"/>
    </source>
</evidence>
<feature type="transmembrane region" description="Helical" evidence="8">
    <location>
        <begin position="70"/>
        <end position="88"/>
    </location>
</feature>
<dbReference type="GO" id="GO:0005249">
    <property type="term" value="F:voltage-gated potassium channel activity"/>
    <property type="evidence" value="ECO:0007669"/>
    <property type="project" value="InterPro"/>
</dbReference>
<name>A0A6I4W4Z7_9ACTN</name>
<dbReference type="PANTHER" id="PTHR11537:SF254">
    <property type="entry name" value="POTASSIUM VOLTAGE-GATED CHANNEL PROTEIN SHAB"/>
    <property type="match status" value="1"/>
</dbReference>
<gene>
    <name evidence="10" type="ORF">GQ466_04445</name>
</gene>
<evidence type="ECO:0000313" key="10">
    <source>
        <dbReference type="EMBL" id="MXQ63276.1"/>
    </source>
</evidence>
<feature type="transmembrane region" description="Helical" evidence="8">
    <location>
        <begin position="39"/>
        <end position="58"/>
    </location>
</feature>
<reference evidence="10 11" key="1">
    <citation type="submission" date="2019-12" db="EMBL/GenBank/DDBJ databases">
        <title>Nocardia macrotermitis sp. nov. and Nocardia aurantia sp. nov., isolated from the gut of the fungus growing-termite Macrotermes natalensis.</title>
        <authorList>
            <person name="Christine B."/>
            <person name="Rene B."/>
        </authorList>
    </citation>
    <scope>NUCLEOTIDE SEQUENCE [LARGE SCALE GENOMIC DNA]</scope>
    <source>
        <strain evidence="10 11">DSM 102126</strain>
    </source>
</reference>
<evidence type="ECO:0000256" key="8">
    <source>
        <dbReference type="SAM" id="Phobius"/>
    </source>
</evidence>
<evidence type="ECO:0000313" key="11">
    <source>
        <dbReference type="Proteomes" id="UP000431901"/>
    </source>
</evidence>
<dbReference type="AlphaFoldDB" id="A0A6I4W4Z7"/>
<dbReference type="SUPFAM" id="SSF81324">
    <property type="entry name" value="Voltage-gated potassium channels"/>
    <property type="match status" value="1"/>
</dbReference>
<keyword evidence="2" id="KW-0813">Transport</keyword>
<feature type="transmembrane region" description="Helical" evidence="8">
    <location>
        <begin position="9"/>
        <end position="27"/>
    </location>
</feature>
<evidence type="ECO:0000256" key="3">
    <source>
        <dbReference type="ARBA" id="ARBA00022692"/>
    </source>
</evidence>
<dbReference type="InterPro" id="IPR013099">
    <property type="entry name" value="K_chnl_dom"/>
</dbReference>
<proteinExistence type="predicted"/>
<dbReference type="Gene3D" id="1.10.287.70">
    <property type="match status" value="1"/>
</dbReference>
<keyword evidence="5" id="KW-0406">Ion transport</keyword>
<dbReference type="OrthoDB" id="9799090at2"/>
<evidence type="ECO:0000256" key="2">
    <source>
        <dbReference type="ARBA" id="ARBA00022448"/>
    </source>
</evidence>
<dbReference type="Proteomes" id="UP000431901">
    <property type="component" value="Unassembled WGS sequence"/>
</dbReference>
<feature type="domain" description="Potassium channel" evidence="9">
    <location>
        <begin position="83"/>
        <end position="154"/>
    </location>
</feature>
<dbReference type="GO" id="GO:0008076">
    <property type="term" value="C:voltage-gated potassium channel complex"/>
    <property type="evidence" value="ECO:0007669"/>
    <property type="project" value="InterPro"/>
</dbReference>
<keyword evidence="7 10" id="KW-0407">Ion channel</keyword>
<feature type="transmembrane region" description="Helical" evidence="8">
    <location>
        <begin position="108"/>
        <end position="126"/>
    </location>
</feature>
<evidence type="ECO:0000256" key="5">
    <source>
        <dbReference type="ARBA" id="ARBA00023065"/>
    </source>
</evidence>